<protein>
    <recommendedName>
        <fullName evidence="4">SUZ domain-containing protein</fullName>
    </recommendedName>
</protein>
<proteinExistence type="predicted"/>
<feature type="compositionally biased region" description="Basic and acidic residues" evidence="1">
    <location>
        <begin position="119"/>
        <end position="140"/>
    </location>
</feature>
<evidence type="ECO:0008006" key="4">
    <source>
        <dbReference type="Google" id="ProtNLM"/>
    </source>
</evidence>
<dbReference type="EMBL" id="JASNWA010000004">
    <property type="protein sequence ID" value="KAK3176310.1"/>
    <property type="molecule type" value="Genomic_DNA"/>
</dbReference>
<feature type="compositionally biased region" description="Polar residues" evidence="1">
    <location>
        <begin position="198"/>
        <end position="208"/>
    </location>
</feature>
<accession>A0AAE0DQL1</accession>
<gene>
    <name evidence="2" type="ORF">OEA41_007633</name>
</gene>
<evidence type="ECO:0000313" key="2">
    <source>
        <dbReference type="EMBL" id="KAK3176310.1"/>
    </source>
</evidence>
<feature type="compositionally biased region" description="Basic and acidic residues" evidence="1">
    <location>
        <begin position="30"/>
        <end position="40"/>
    </location>
</feature>
<comment type="caution">
    <text evidence="2">The sequence shown here is derived from an EMBL/GenBank/DDBJ whole genome shotgun (WGS) entry which is preliminary data.</text>
</comment>
<feature type="region of interest" description="Disordered" evidence="1">
    <location>
        <begin position="1"/>
        <end position="51"/>
    </location>
</feature>
<dbReference type="AlphaFoldDB" id="A0AAE0DQL1"/>
<feature type="compositionally biased region" description="Polar residues" evidence="1">
    <location>
        <begin position="147"/>
        <end position="172"/>
    </location>
</feature>
<sequence length="247" mass="27215">MPDAWDDDWIAKADSSTSKPQPAPSAAKISKAERRAKQAEFNRQLWQDAEDPQDNFFLKTRDVVPLKSEFKPAMQVLSRKPAVKPAAGIDPATGLAQLSVEDDDDDEDDAKKTTLTLQERQEKAQREREEKQRKYEEVRQKLFGTEEASTSSKTGSTSPAKNNGNSRNQSRNKAARDSRPSSSASNRTAGARQLYDPNDSSKPGTSSVLKKETKVTPNEIQPIRNPRNPDDSGRGGFGFAPRGGRAA</sequence>
<dbReference type="Proteomes" id="UP001276659">
    <property type="component" value="Unassembled WGS sequence"/>
</dbReference>
<evidence type="ECO:0000313" key="3">
    <source>
        <dbReference type="Proteomes" id="UP001276659"/>
    </source>
</evidence>
<reference evidence="2" key="1">
    <citation type="submission" date="2022-11" db="EMBL/GenBank/DDBJ databases">
        <title>Chromosomal genome sequence assembly and mating type (MAT) locus characterization of the leprose asexual lichenized fungus Lepraria neglecta (Nyl.) Erichsen.</title>
        <authorList>
            <person name="Allen J.L."/>
            <person name="Pfeffer B."/>
        </authorList>
    </citation>
    <scope>NUCLEOTIDE SEQUENCE</scope>
    <source>
        <strain evidence="2">Allen 5258</strain>
    </source>
</reference>
<evidence type="ECO:0000256" key="1">
    <source>
        <dbReference type="SAM" id="MobiDB-lite"/>
    </source>
</evidence>
<feature type="region of interest" description="Disordered" evidence="1">
    <location>
        <begin position="78"/>
        <end position="247"/>
    </location>
</feature>
<keyword evidence="3" id="KW-1185">Reference proteome</keyword>
<organism evidence="2 3">
    <name type="scientific">Lepraria neglecta</name>
    <dbReference type="NCBI Taxonomy" id="209136"/>
    <lineage>
        <taxon>Eukaryota</taxon>
        <taxon>Fungi</taxon>
        <taxon>Dikarya</taxon>
        <taxon>Ascomycota</taxon>
        <taxon>Pezizomycotina</taxon>
        <taxon>Lecanoromycetes</taxon>
        <taxon>OSLEUM clade</taxon>
        <taxon>Lecanoromycetidae</taxon>
        <taxon>Lecanorales</taxon>
        <taxon>Lecanorineae</taxon>
        <taxon>Stereocaulaceae</taxon>
        <taxon>Lepraria</taxon>
    </lineage>
</organism>
<name>A0AAE0DQL1_9LECA</name>